<dbReference type="SUPFAM" id="SSF53474">
    <property type="entry name" value="alpha/beta-Hydrolases"/>
    <property type="match status" value="1"/>
</dbReference>
<reference evidence="1" key="1">
    <citation type="submission" date="2013-04" db="EMBL/GenBank/DDBJ databases">
        <title>The genome sequencing project of 58 acetic acid bacteria.</title>
        <authorList>
            <person name="Okamoto-Kainuma A."/>
            <person name="Ishikawa M."/>
            <person name="Umino S."/>
            <person name="Koizumi Y."/>
            <person name="Shiwa Y."/>
            <person name="Yoshikawa H."/>
            <person name="Matsutani M."/>
            <person name="Matsushita K."/>
        </authorList>
    </citation>
    <scope>NUCLEOTIDE SEQUENCE</scope>
    <source>
        <strain evidence="1">DSM 12717</strain>
    </source>
</reference>
<organism evidence="1 2">
    <name type="scientific">Gluconacetobacter sacchari DSM 12717</name>
    <dbReference type="NCBI Taxonomy" id="1307940"/>
    <lineage>
        <taxon>Bacteria</taxon>
        <taxon>Pseudomonadati</taxon>
        <taxon>Pseudomonadota</taxon>
        <taxon>Alphaproteobacteria</taxon>
        <taxon>Acetobacterales</taxon>
        <taxon>Acetobacteraceae</taxon>
        <taxon>Gluconacetobacter</taxon>
    </lineage>
</organism>
<dbReference type="InterPro" id="IPR029058">
    <property type="entry name" value="AB_hydrolase_fold"/>
</dbReference>
<dbReference type="Gene3D" id="3.40.50.1820">
    <property type="entry name" value="alpha/beta hydrolase"/>
    <property type="match status" value="1"/>
</dbReference>
<keyword evidence="2" id="KW-1185">Reference proteome</keyword>
<comment type="caution">
    <text evidence="1">The sequence shown here is derived from an EMBL/GenBank/DDBJ whole genome shotgun (WGS) entry which is preliminary data.</text>
</comment>
<dbReference type="PANTHER" id="PTHR43265:SF1">
    <property type="entry name" value="ESTERASE ESTD"/>
    <property type="match status" value="1"/>
</dbReference>
<evidence type="ECO:0000313" key="1">
    <source>
        <dbReference type="EMBL" id="GBQ31953.1"/>
    </source>
</evidence>
<accession>A0ABQ0PFT2</accession>
<dbReference type="Proteomes" id="UP001060895">
    <property type="component" value="Unassembled WGS sequence"/>
</dbReference>
<name>A0ABQ0PFT2_9PROT</name>
<dbReference type="PANTHER" id="PTHR43265">
    <property type="entry name" value="ESTERASE ESTD"/>
    <property type="match status" value="1"/>
</dbReference>
<evidence type="ECO:0000313" key="2">
    <source>
        <dbReference type="Proteomes" id="UP001060895"/>
    </source>
</evidence>
<sequence length="227" mass="24232">MGHSEGAIIAPMVAARDPGIAFIVLLAGSGEPGEQLLLQQKRLIEHAAGIPDALVDRSVATMRTLYDALKTAQDQKQADAILQNTWQALASADGHRVDIVPPDAIKVVASPWFRWFVAHDPRMDLGKVRCPVLALGGSKDLQVEPETNLAGIRNALRDDRDATVLELPDLNHLFQTADTGRPIEYGTIGETIAPIALRTVEDWIVAHAATPARAAAGAGPVAPMPAR</sequence>
<dbReference type="InterPro" id="IPR053145">
    <property type="entry name" value="AB_hydrolase_Est10"/>
</dbReference>
<gene>
    <name evidence="1" type="ORF">AA12717_3921</name>
</gene>
<protein>
    <submittedName>
        <fullName evidence="1">Uncharacterized protein</fullName>
    </submittedName>
</protein>
<proteinExistence type="predicted"/>
<dbReference type="EMBL" id="BAQP01000456">
    <property type="protein sequence ID" value="GBQ31953.1"/>
    <property type="molecule type" value="Genomic_DNA"/>
</dbReference>